<gene>
    <name evidence="2" type="ORF">ETH_00005650</name>
</gene>
<reference evidence="2" key="2">
    <citation type="submission" date="2013-10" db="EMBL/GenBank/DDBJ databases">
        <authorList>
            <person name="Aslett M."/>
        </authorList>
    </citation>
    <scope>NUCLEOTIDE SEQUENCE [LARGE SCALE GENOMIC DNA]</scope>
    <source>
        <strain evidence="2">Houghton</strain>
    </source>
</reference>
<feature type="compositionally biased region" description="Polar residues" evidence="1">
    <location>
        <begin position="80"/>
        <end position="91"/>
    </location>
</feature>
<keyword evidence="3" id="KW-1185">Reference proteome</keyword>
<reference evidence="2" key="1">
    <citation type="submission" date="2013-10" db="EMBL/GenBank/DDBJ databases">
        <title>Genomic analysis of the causative agents of coccidiosis in chickens.</title>
        <authorList>
            <person name="Reid A.J."/>
            <person name="Blake D."/>
            <person name="Billington K."/>
            <person name="Browne H."/>
            <person name="Dunn M."/>
            <person name="Hung S."/>
            <person name="Kawahara F."/>
            <person name="Miranda-Saavedra D."/>
            <person name="Mourier T."/>
            <person name="Nagra H."/>
            <person name="Otto T.D."/>
            <person name="Rawlings N."/>
            <person name="Sanchez A."/>
            <person name="Sanders M."/>
            <person name="Subramaniam C."/>
            <person name="Tay Y."/>
            <person name="Dear P."/>
            <person name="Doerig C."/>
            <person name="Gruber A."/>
            <person name="Parkinson J."/>
            <person name="Shirley M."/>
            <person name="Wan K.L."/>
            <person name="Berriman M."/>
            <person name="Tomley F."/>
            <person name="Pain A."/>
        </authorList>
    </citation>
    <scope>NUCLEOTIDE SEQUENCE [LARGE SCALE GENOMIC DNA]</scope>
    <source>
        <strain evidence="2">Houghton</strain>
    </source>
</reference>
<dbReference type="PANTHER" id="PTHR33862">
    <property type="entry name" value="OROFACIAL CLEFT 1 CANDIDATE GENE 1 PROTEIN"/>
    <property type="match status" value="1"/>
</dbReference>
<feature type="compositionally biased region" description="Low complexity" evidence="1">
    <location>
        <begin position="139"/>
        <end position="153"/>
    </location>
</feature>
<dbReference type="VEuPathDB" id="ToxoDB:ETH_00005650"/>
<feature type="compositionally biased region" description="Basic and acidic residues" evidence="1">
    <location>
        <begin position="125"/>
        <end position="137"/>
    </location>
</feature>
<dbReference type="RefSeq" id="XP_013231720.1">
    <property type="nucleotide sequence ID" value="XM_013376266.1"/>
</dbReference>
<feature type="compositionally biased region" description="Basic and acidic residues" evidence="1">
    <location>
        <begin position="100"/>
        <end position="116"/>
    </location>
</feature>
<feature type="region of interest" description="Disordered" evidence="1">
    <location>
        <begin position="1"/>
        <end position="397"/>
    </location>
</feature>
<feature type="compositionally biased region" description="Low complexity" evidence="1">
    <location>
        <begin position="30"/>
        <end position="51"/>
    </location>
</feature>
<feature type="compositionally biased region" description="Low complexity" evidence="1">
    <location>
        <begin position="1"/>
        <end position="12"/>
    </location>
</feature>
<feature type="compositionally biased region" description="Acidic residues" evidence="1">
    <location>
        <begin position="285"/>
        <end position="295"/>
    </location>
</feature>
<accession>U6KZQ6</accession>
<organism evidence="2 3">
    <name type="scientific">Eimeria tenella</name>
    <name type="common">Coccidian parasite</name>
    <dbReference type="NCBI Taxonomy" id="5802"/>
    <lineage>
        <taxon>Eukaryota</taxon>
        <taxon>Sar</taxon>
        <taxon>Alveolata</taxon>
        <taxon>Apicomplexa</taxon>
        <taxon>Conoidasida</taxon>
        <taxon>Coccidia</taxon>
        <taxon>Eucoccidiorida</taxon>
        <taxon>Eimeriorina</taxon>
        <taxon>Eimeriidae</taxon>
        <taxon>Eimeria</taxon>
    </lineage>
</organism>
<evidence type="ECO:0000313" key="2">
    <source>
        <dbReference type="EMBL" id="CDJ40970.1"/>
    </source>
</evidence>
<feature type="compositionally biased region" description="Basic and acidic residues" evidence="1">
    <location>
        <begin position="182"/>
        <end position="197"/>
    </location>
</feature>
<dbReference type="Proteomes" id="UP000030747">
    <property type="component" value="Unassembled WGS sequence"/>
</dbReference>
<feature type="compositionally biased region" description="Basic and acidic residues" evidence="1">
    <location>
        <begin position="299"/>
        <end position="313"/>
    </location>
</feature>
<feature type="compositionally biased region" description="Basic and acidic residues" evidence="1">
    <location>
        <begin position="20"/>
        <end position="29"/>
    </location>
</feature>
<dbReference type="InterPro" id="IPR031390">
    <property type="entry name" value="OFCC1"/>
</dbReference>
<feature type="compositionally biased region" description="Low complexity" evidence="1">
    <location>
        <begin position="648"/>
        <end position="664"/>
    </location>
</feature>
<dbReference type="VEuPathDB" id="ToxoDB:ETH2_1203700"/>
<evidence type="ECO:0000313" key="3">
    <source>
        <dbReference type="Proteomes" id="UP000030747"/>
    </source>
</evidence>
<name>U6KZQ6_EIMTE</name>
<dbReference type="AlphaFoldDB" id="U6KZQ6"/>
<feature type="compositionally biased region" description="Basic and acidic residues" evidence="1">
    <location>
        <begin position="348"/>
        <end position="361"/>
    </location>
</feature>
<proteinExistence type="predicted"/>
<dbReference type="OrthoDB" id="347244at2759"/>
<dbReference type="GeneID" id="25250338"/>
<dbReference type="EMBL" id="HG675415">
    <property type="protein sequence ID" value="CDJ40970.1"/>
    <property type="molecule type" value="Genomic_DNA"/>
</dbReference>
<feature type="compositionally biased region" description="Basic residues" evidence="1">
    <location>
        <begin position="362"/>
        <end position="374"/>
    </location>
</feature>
<feature type="compositionally biased region" description="Basic and acidic residues" evidence="1">
    <location>
        <begin position="52"/>
        <end position="70"/>
    </location>
</feature>
<dbReference type="PANTHER" id="PTHR33862:SF3">
    <property type="entry name" value="OROFACIAL CLEFT 1 CANDIDATE GENE 1 PROTEIN"/>
    <property type="match status" value="1"/>
</dbReference>
<protein>
    <submittedName>
        <fullName evidence="2">Uncharacterized protein</fullName>
    </submittedName>
</protein>
<sequence>MDPSSSPTPSRSEGSDAEATTERSEEVRNNETASNSSENSQQQVQEAQHGQELGRDQGAEVTDNEVHTEEADQQAQQDQNGSVQSLPSHSDSAGVLLEELDVRETSHVAQESEVHVNEQQLQRSRGSDSSEEQREADTSGQLLLSDQQLQYSSGTGPLDEQEADQGGQPLLTGQQIDLMQHSTEHQQTESEGVKLGEEVPQGESPRSMQLDRGDGVSEESEVSPYKRGSVQNLQQRLEERTHAAGDSLEGEQTLQQQQSAVAEESAPKEGQQGGREQAMESINNLEEEIQLEEQVNEVVDQKLEQQKDERDDAAQMSPQKHHSSVEENPQHDVSNPQDQPEADGAAVDQKDDTVKVVDSHSRTHRQKSTKHSKKQPVPSSVAEPATADTEKPRVPAKRPTELLFDAKTANALQSLCALQQVPSPSSPTKPADTKELQELEQCFYFEDDAVQTEALEKERADRLQRVESLRTVAIIRQNITTEKALRDIQEALTNEEVVVGFANEVPESIGRLNGESGEFEKQQKQRLQCQTDRLRKEAQNIRDRVIGQVVAWGAFPLVDPEWRVVEGSFKVPLFLGEVDTSVQRYLDMEEILRTQLDKWLCNLYFRVVRVPKELDGLQEFEVPLHYTGQMLNIPDELPLSTKSHPTYSIRNSQGSRGSRNSSSGKMPCDLFAKQNAVPC</sequence>
<feature type="compositionally biased region" description="Polar residues" evidence="1">
    <location>
        <begin position="171"/>
        <end position="181"/>
    </location>
</feature>
<evidence type="ECO:0000256" key="1">
    <source>
        <dbReference type="SAM" id="MobiDB-lite"/>
    </source>
</evidence>
<feature type="region of interest" description="Disordered" evidence="1">
    <location>
        <begin position="644"/>
        <end position="667"/>
    </location>
</feature>